<dbReference type="Gene3D" id="6.10.140.110">
    <property type="match status" value="3"/>
</dbReference>
<dbReference type="InterPro" id="IPR043822">
    <property type="entry name" value="EsV_1_7_cys"/>
</dbReference>
<evidence type="ECO:0008006" key="3">
    <source>
        <dbReference type="Google" id="ProtNLM"/>
    </source>
</evidence>
<name>A0A2R8FFX4_9VIRU</name>
<dbReference type="Pfam" id="PF19114">
    <property type="entry name" value="EsV_1_7_cys"/>
    <property type="match status" value="7"/>
</dbReference>
<dbReference type="EMBL" id="LT994651">
    <property type="protein sequence ID" value="SPN79850.1"/>
    <property type="molecule type" value="Genomic_DNA"/>
</dbReference>
<evidence type="ECO:0000313" key="2">
    <source>
        <dbReference type="Proteomes" id="UP000273054"/>
    </source>
</evidence>
<sequence>MSYGRCMLCEKKGCFGLPEKKKEKYCRDHKDPFMVDLTHRKCLECNKRPSYNYPGEKGALYCVLHKKESMCNVVSTKCTHPSCSTIAIYGMPGTKKALYCKAHKTEETVDVKHSGCSCHCGKRATYNYPDERKGVCCKEHKEDSMVDVMNRACLVCGKQSNFNYPGEGKGIYCTSHKHDKMVDVYKVNCIVCGLVQGSYNYPGEKKRLYCSKHKLEGMVELFKKFCKVCDTRASSGYKGGKAEYCFKHRLAGMIDLTKRKCFCGTTAGYGRLFSEKTHCYQHKKDNEFSKNNPLCIECELERAYYVDDNSNYPKRCETCKLPDDKNIVEKPCASCGLPEFLNEDNSLCSMCFSYSTQVNKPERKELVIKKFLEKNNIPVESHDTIVDGACSRKRPDFVLDYGLFKVCLEIDEHQHKGYPEECELSRMGAIHQDLGGIDVLFIRFNPDSYKQQGKTIREYKSREKFLLDYLTNLNNVKKLVCPLLVTYFYYDDFTKPEYIYYDYYTRKSEEVPHPFHKIQN</sequence>
<dbReference type="Proteomes" id="UP000273054">
    <property type="component" value="Segment"/>
</dbReference>
<gene>
    <name evidence="1" type="ORF">BRZCDTV_532</name>
</gene>
<dbReference type="SMART" id="SM01425">
    <property type="entry name" value="EsV_1_7"/>
    <property type="match status" value="7"/>
</dbReference>
<protein>
    <recommendedName>
        <fullName evidence="3">Endonuclease</fullName>
    </recommendedName>
</protein>
<accession>A0A2R8FFX4</accession>
<keyword evidence="2" id="KW-1185">Reference proteome</keyword>
<evidence type="ECO:0000313" key="1">
    <source>
        <dbReference type="EMBL" id="SPN79850.1"/>
    </source>
</evidence>
<proteinExistence type="predicted"/>
<organism evidence="1">
    <name type="scientific">Brazilian cedratvirus IHUMI</name>
    <dbReference type="NCBI Taxonomy" id="2126980"/>
    <lineage>
        <taxon>Viruses</taxon>
        <taxon>Pithoviruses</taxon>
        <taxon>Orthocedratvirinae</taxon>
        <taxon>Alphacedratvirus</taxon>
        <taxon>Alphacedratvirus brasiliense</taxon>
    </lineage>
</organism>
<reference evidence="1" key="1">
    <citation type="submission" date="2018-03" db="EMBL/GenBank/DDBJ databases">
        <authorList>
            <consortium name="Urmite Genomes"/>
        </authorList>
    </citation>
    <scope>NUCLEOTIDE SEQUENCE [LARGE SCALE GENOMIC DNA]</scope>
    <source>
        <strain evidence="1">IHUMI-27.7</strain>
    </source>
</reference>